<dbReference type="AlphaFoldDB" id="A0A1M4YUR2"/>
<dbReference type="OrthoDB" id="5622177at2"/>
<name>A0A1M4YUR2_9GAMM</name>
<dbReference type="EMBL" id="FQUK01000030">
    <property type="protein sequence ID" value="SHF09503.1"/>
    <property type="molecule type" value="Genomic_DNA"/>
</dbReference>
<proteinExistence type="predicted"/>
<protein>
    <submittedName>
        <fullName evidence="2">SseB protein N-terminal domain-containing protein</fullName>
    </submittedName>
</protein>
<dbReference type="InterPro" id="IPR009839">
    <property type="entry name" value="SseB_N"/>
</dbReference>
<dbReference type="STRING" id="213588.SAMN02745204_01777"/>
<evidence type="ECO:0000259" key="1">
    <source>
        <dbReference type="Pfam" id="PF07179"/>
    </source>
</evidence>
<dbReference type="Proteomes" id="UP000242857">
    <property type="component" value="Unassembled WGS sequence"/>
</dbReference>
<evidence type="ECO:0000313" key="2">
    <source>
        <dbReference type="EMBL" id="SHF09503.1"/>
    </source>
</evidence>
<feature type="domain" description="SseB protein N-terminal" evidence="1">
    <location>
        <begin position="13"/>
        <end position="112"/>
    </location>
</feature>
<reference evidence="3" key="1">
    <citation type="submission" date="2016-11" db="EMBL/GenBank/DDBJ databases">
        <authorList>
            <person name="Varghese N."/>
            <person name="Submissions S."/>
        </authorList>
    </citation>
    <scope>NUCLEOTIDE SEQUENCE [LARGE SCALE GENOMIC DNA]</scope>
    <source>
        <strain evidence="3">DSM 14834</strain>
    </source>
</reference>
<evidence type="ECO:0000313" key="3">
    <source>
        <dbReference type="Proteomes" id="UP000242857"/>
    </source>
</evidence>
<dbReference type="RefSeq" id="WP_072756229.1">
    <property type="nucleotide sequence ID" value="NZ_FQUK01000030.1"/>
</dbReference>
<gene>
    <name evidence="2" type="ORF">SAMN02745204_01777</name>
</gene>
<keyword evidence="3" id="KW-1185">Reference proteome</keyword>
<accession>A0A1M4YUR2</accession>
<dbReference type="Pfam" id="PF07179">
    <property type="entry name" value="SseB"/>
    <property type="match status" value="1"/>
</dbReference>
<sequence>MTTPEQLARLQARAIENPMEEPAFFQALLTAVLYVHLPLSDASGKVRLICFTRPDGITVIPVFSDDVKAHAAARGAARVVAVVGRELFESAPGATWMLDPNDVSCTLYPEEIVALLRSGCVPIVQRHDAGDPTVVRAARPEDAWIGEAAVRAALSFKAISEVYLLEVAREEPQRTSGLLVVLAVSQLYSEQAVRAVGVALVACPQVPRLPVDVTVYDSDEPPEWLVASHIGPLWHRGYDGASSQASSNDR</sequence>
<organism evidence="2 3">
    <name type="scientific">Thermomonas hydrothermalis</name>
    <dbReference type="NCBI Taxonomy" id="213588"/>
    <lineage>
        <taxon>Bacteria</taxon>
        <taxon>Pseudomonadati</taxon>
        <taxon>Pseudomonadota</taxon>
        <taxon>Gammaproteobacteria</taxon>
        <taxon>Lysobacterales</taxon>
        <taxon>Lysobacteraceae</taxon>
        <taxon>Thermomonas</taxon>
    </lineage>
</organism>